<evidence type="ECO:0000313" key="3">
    <source>
        <dbReference type="EMBL" id="MCV2886354.1"/>
    </source>
</evidence>
<keyword evidence="4" id="KW-1185">Reference proteome</keyword>
<comment type="caution">
    <text evidence="3">The sequence shown here is derived from an EMBL/GenBank/DDBJ whole genome shotgun (WGS) entry which is preliminary data.</text>
</comment>
<sequence>MRKLIDQIAQPVASLLFLAGSVMFLPAFASMAVMGVWCFIGGSGILFLHSVSASA</sequence>
<feature type="domain" description="YrhK" evidence="2">
    <location>
        <begin position="8"/>
        <end position="51"/>
    </location>
</feature>
<evidence type="ECO:0000259" key="2">
    <source>
        <dbReference type="Pfam" id="PF14145"/>
    </source>
</evidence>
<gene>
    <name evidence="3" type="ORF">OE749_16790</name>
</gene>
<keyword evidence="1" id="KW-0472">Membrane</keyword>
<feature type="transmembrane region" description="Helical" evidence="1">
    <location>
        <begin position="12"/>
        <end position="28"/>
    </location>
</feature>
<name>A0ABT3ACF2_9ALTE</name>
<accession>A0ABT3ACF2</accession>
<evidence type="ECO:0000256" key="1">
    <source>
        <dbReference type="SAM" id="Phobius"/>
    </source>
</evidence>
<keyword evidence="1" id="KW-1133">Transmembrane helix</keyword>
<reference evidence="3 4" key="1">
    <citation type="submission" date="2022-10" db="EMBL/GenBank/DDBJ databases">
        <title>Aestuariibacter sp. AA17 isolated from Montipora capitata coral fragment.</title>
        <authorList>
            <person name="Emsley S.A."/>
            <person name="Pfannmuller K.M."/>
            <person name="Loughran R.M."/>
            <person name="Shlafstein M."/>
            <person name="Papke E."/>
            <person name="Saw J.H."/>
            <person name="Ushijima B."/>
            <person name="Videau P."/>
        </authorList>
    </citation>
    <scope>NUCLEOTIDE SEQUENCE [LARGE SCALE GENOMIC DNA]</scope>
    <source>
        <strain evidence="3 4">AA17</strain>
    </source>
</reference>
<dbReference type="EMBL" id="JAOWKX010000010">
    <property type="protein sequence ID" value="MCV2886354.1"/>
    <property type="molecule type" value="Genomic_DNA"/>
</dbReference>
<dbReference type="Pfam" id="PF14145">
    <property type="entry name" value="YrhK"/>
    <property type="match status" value="1"/>
</dbReference>
<keyword evidence="1" id="KW-0812">Transmembrane</keyword>
<dbReference type="InterPro" id="IPR025424">
    <property type="entry name" value="YrhK_domain"/>
</dbReference>
<protein>
    <submittedName>
        <fullName evidence="3">YrhK family protein</fullName>
    </submittedName>
</protein>
<dbReference type="RefSeq" id="WP_263713642.1">
    <property type="nucleotide sequence ID" value="NZ_JAOWKX010000010.1"/>
</dbReference>
<evidence type="ECO:0000313" key="4">
    <source>
        <dbReference type="Proteomes" id="UP001652504"/>
    </source>
</evidence>
<organism evidence="3 4">
    <name type="scientific">Fluctibacter corallii</name>
    <dbReference type="NCBI Taxonomy" id="2984329"/>
    <lineage>
        <taxon>Bacteria</taxon>
        <taxon>Pseudomonadati</taxon>
        <taxon>Pseudomonadota</taxon>
        <taxon>Gammaproteobacteria</taxon>
        <taxon>Alteromonadales</taxon>
        <taxon>Alteromonadaceae</taxon>
        <taxon>Fluctibacter</taxon>
    </lineage>
</organism>
<dbReference type="Proteomes" id="UP001652504">
    <property type="component" value="Unassembled WGS sequence"/>
</dbReference>
<proteinExistence type="predicted"/>